<dbReference type="RefSeq" id="XP_067924507.1">
    <property type="nucleotide sequence ID" value="XM_068063518.1"/>
</dbReference>
<evidence type="ECO:0000313" key="3">
    <source>
        <dbReference type="Proteomes" id="UP000221165"/>
    </source>
</evidence>
<dbReference type="GeneID" id="94426729"/>
<comment type="caution">
    <text evidence="2">The sequence shown here is derived from an EMBL/GenBank/DDBJ whole genome shotgun (WGS) entry which is preliminary data.</text>
</comment>
<keyword evidence="3" id="KW-1185">Reference proteome</keyword>
<dbReference type="Proteomes" id="UP000221165">
    <property type="component" value="Unassembled WGS sequence"/>
</dbReference>
<reference evidence="2 3" key="1">
    <citation type="journal article" date="2017" name="Int. J. Parasitol.">
        <title>The genome of the protozoan parasite Cystoisospora suis and a reverse vaccinology approach to identify vaccine candidates.</title>
        <authorList>
            <person name="Palmieri N."/>
            <person name="Shrestha A."/>
            <person name="Ruttkowski B."/>
            <person name="Beck T."/>
            <person name="Vogl C."/>
            <person name="Tomley F."/>
            <person name="Blake D.P."/>
            <person name="Joachim A."/>
        </authorList>
    </citation>
    <scope>NUCLEOTIDE SEQUENCE [LARGE SCALE GENOMIC DNA]</scope>
    <source>
        <strain evidence="2 3">Wien I</strain>
    </source>
</reference>
<dbReference type="VEuPathDB" id="ToxoDB:CSUI_003320"/>
<organism evidence="2 3">
    <name type="scientific">Cystoisospora suis</name>
    <dbReference type="NCBI Taxonomy" id="483139"/>
    <lineage>
        <taxon>Eukaryota</taxon>
        <taxon>Sar</taxon>
        <taxon>Alveolata</taxon>
        <taxon>Apicomplexa</taxon>
        <taxon>Conoidasida</taxon>
        <taxon>Coccidia</taxon>
        <taxon>Eucoccidiorida</taxon>
        <taxon>Eimeriorina</taxon>
        <taxon>Sarcocystidae</taxon>
        <taxon>Cystoisospora</taxon>
    </lineage>
</organism>
<sequence length="1548" mass="170006">MCLRRELSLLWRTFGVCIGICLAVVGSLSAERLPRSPAEPHSREAMSQDAAGSSDPAMAIIRHGLSNLWPKVYPEWPSWREAQLTDVLKREAALEARQLASEYASHPDVIFEELSWSLTSCYRLPEKEEGSRGDEGIYGVVAGPDGETLEPHRTVHSLLRLVETAGQQSDLQDFIRGRISAAYRRFAFKKAAELQAAGVATLEELSARLLERANIPPGDRDSEALIRSALPTYVAACSEFNVHVWQRLMQHTKVIMVSRVAEALADDAVPLAAKDDMQKADEFSWPDLQRIAECVARTGCIADEFGQITRRTVQCAKALELSAYFPVAGLLKRGDRPVAQSLSIQAYSGHRELATFLVRNGRMLASAVGIKLSVSTLDSMEAAAKEGETASKVLFHSVLMELQTVCQAPISRLETNEAPLKNCVIRFLNSVQSPLQRAFFADKIGLVISALRSGVPIESRSEQYLKQIEQVARRLHSVLDDLSRHEANAFRSLFPPGQHRIELHDLAQMSDDNLFSTAEAFALSQKWGEVLTPWVAAADTSAKEVARPAAEEPLTSTMIAIDRIQRLDAQVAKDVPVEDRFSTLSEKSGLSQRTVLAAHAHCLALQILQVLHSMRRDPLMAKKDVHSVPQLEAFVTSYVRGSSGIREPDDPQGLTESSARAEEGSSTKLHLQISSQALRIVKYFLARDFTSQTGMRKAIENKGISPSAWIRQQRDRTDFRADLPEIFMLDSMFGCIARMIPVILNDKEIKPTCRTAHGTPEVIAECVSPSESFAQALVLNPGLLRSRVSYWLSAGEAPRECQAIERLMSQPEAQGDLKFLLTSELERQDCGKDTRGLGYWARYTLKVEVVSRLYRHYARETGKASIEEFLEDTFGTTGVGRSTAVPRISGPLLQKHIRSVIAQYPFLARCLNDEITFRRELETSLYNVQAAVRGASGTAPQDVESFKLLLAPETEDVGLRKEVSAEIVGTDRLIHSGTTTVSNPTLTQKFLSYVVVREGHPNAEFHLPFYVPHGAEAEFRLQPSAVYHVAEVLGGPNCYLGDSRSTETQTTPLSRSLCWLEEALQEKSGPLALSGSSKLPEVKFTTRVPPFPYPLEPQIAHILALPGWKLPFQPPRPCRLVEPPQVDVKPFVPIVTVTEPLPPAVKDLVLTVQPEAATEDILFEVPEIVPARSELVEDKEGPQSVKATRPLKADADADGCLDLVRLYHVYIEQEDAVKDVDTLYQKALENSLFASTVQSLGLASGSRDLQQFRFAMCVTCAQSPVTSSVQLNLPLDELAHRLTARIADIVRTGGVDSEDQLLGVCSAAAALSLSYQDVAAALFQTQRSSQNVLLAQWKTLRETGRRRKQMDFCGKISKAIAYLASAEQQPAISGELSTPELPMDACCLCFTVRQVTDTFSTKADGGVSGRRSPLTVTGALNNLVNTRLPAAAFAIAATRKLGNNDEALAAFCVSLKFFNFLKSATAAGGTVHRMLAMWNSLLPKTMLLQIAAIASSVDPKTHPQTVSACRPEPLAPEAERLLTVIDPHIWASTLLGDQTDEVKVAASG</sequence>
<dbReference type="EMBL" id="MIGC01001455">
    <property type="protein sequence ID" value="PHJ22830.1"/>
    <property type="molecule type" value="Genomic_DNA"/>
</dbReference>
<accession>A0A2C6KQU5</accession>
<feature type="region of interest" description="Disordered" evidence="1">
    <location>
        <begin position="642"/>
        <end position="666"/>
    </location>
</feature>
<evidence type="ECO:0000256" key="1">
    <source>
        <dbReference type="SAM" id="MobiDB-lite"/>
    </source>
</evidence>
<proteinExistence type="predicted"/>
<protein>
    <submittedName>
        <fullName evidence="2">Uncharacterized protein</fullName>
    </submittedName>
</protein>
<name>A0A2C6KQU5_9APIC</name>
<evidence type="ECO:0000313" key="2">
    <source>
        <dbReference type="EMBL" id="PHJ22830.1"/>
    </source>
</evidence>
<dbReference type="OrthoDB" id="346186at2759"/>
<gene>
    <name evidence="2" type="ORF">CSUI_003320</name>
</gene>